<dbReference type="Gene3D" id="3.40.50.720">
    <property type="entry name" value="NAD(P)-binding Rossmann-like Domain"/>
    <property type="match status" value="1"/>
</dbReference>
<evidence type="ECO:0000256" key="2">
    <source>
        <dbReference type="ARBA" id="ARBA00023027"/>
    </source>
</evidence>
<dbReference type="Pfam" id="PF03446">
    <property type="entry name" value="NAD_binding_2"/>
    <property type="match status" value="1"/>
</dbReference>
<proteinExistence type="predicted"/>
<dbReference type="Gene3D" id="1.10.1040.10">
    <property type="entry name" value="N-(1-d-carboxylethyl)-l-norvaline Dehydrogenase, domain 2"/>
    <property type="match status" value="1"/>
</dbReference>
<dbReference type="InterPro" id="IPR029154">
    <property type="entry name" value="HIBADH-like_NADP-bd"/>
</dbReference>
<dbReference type="InterPro" id="IPR015815">
    <property type="entry name" value="HIBADH-related"/>
</dbReference>
<evidence type="ECO:0000313" key="6">
    <source>
        <dbReference type="EMBL" id="ABF41601.1"/>
    </source>
</evidence>
<keyword evidence="7" id="KW-1185">Reference proteome</keyword>
<dbReference type="GO" id="GO:0016054">
    <property type="term" value="P:organic acid catabolic process"/>
    <property type="evidence" value="ECO:0007669"/>
    <property type="project" value="UniProtKB-ARBA"/>
</dbReference>
<feature type="active site" evidence="3">
    <location>
        <position position="191"/>
    </location>
</feature>
<protein>
    <submittedName>
        <fullName evidence="6">6-phosphogluconate dehydrogenase, NAD-binding protein</fullName>
    </submittedName>
</protein>
<dbReference type="InterPro" id="IPR006115">
    <property type="entry name" value="6PGDH_NADP-bd"/>
</dbReference>
<dbReference type="PROSITE" id="PS00895">
    <property type="entry name" value="3_HYDROXYISOBUT_DH"/>
    <property type="match status" value="1"/>
</dbReference>
<keyword evidence="2" id="KW-0520">NAD</keyword>
<dbReference type="GO" id="GO:0016491">
    <property type="term" value="F:oxidoreductase activity"/>
    <property type="evidence" value="ECO:0007669"/>
    <property type="project" value="UniProtKB-KW"/>
</dbReference>
<dbReference type="STRING" id="204669.Acid345_2600"/>
<dbReference type="eggNOG" id="COG2084">
    <property type="taxonomic scope" value="Bacteria"/>
</dbReference>
<dbReference type="InterPro" id="IPR008927">
    <property type="entry name" value="6-PGluconate_DH-like_C_sf"/>
</dbReference>
<dbReference type="Pfam" id="PF14833">
    <property type="entry name" value="NAD_binding_11"/>
    <property type="match status" value="1"/>
</dbReference>
<evidence type="ECO:0000256" key="3">
    <source>
        <dbReference type="PIRSR" id="PIRSR000103-1"/>
    </source>
</evidence>
<dbReference type="PANTHER" id="PTHR43580:SF2">
    <property type="entry name" value="CYTOKINE-LIKE NUCLEAR FACTOR N-PAC"/>
    <property type="match status" value="1"/>
</dbReference>
<dbReference type="EnsemblBacteria" id="ABF41601">
    <property type="protein sequence ID" value="ABF41601"/>
    <property type="gene ID" value="Acid345_2600"/>
</dbReference>
<feature type="domain" description="3-hydroxyisobutyrate dehydrogenase-like NAD-binding" evidence="5">
    <location>
        <begin position="187"/>
        <end position="305"/>
    </location>
</feature>
<dbReference type="SUPFAM" id="SSF51735">
    <property type="entry name" value="NAD(P)-binding Rossmann-fold domains"/>
    <property type="match status" value="1"/>
</dbReference>
<gene>
    <name evidence="6" type="ordered locus">Acid345_2600</name>
</gene>
<evidence type="ECO:0000259" key="5">
    <source>
        <dbReference type="Pfam" id="PF14833"/>
    </source>
</evidence>
<dbReference type="PANTHER" id="PTHR43580">
    <property type="entry name" value="OXIDOREDUCTASE GLYR1-RELATED"/>
    <property type="match status" value="1"/>
</dbReference>
<dbReference type="AlphaFoldDB" id="Q1INE9"/>
<accession>Q1INE9</accession>
<sequence>MQRMSISNLLGGWFHPFRRRGHLKVGFLGLGNMGEPMAANLIAAGHQVTVWNRTAAKAEPLKERGVKVATEIKDAVQNQDVVCTMVADDHALRTILEGGLLEALPKGAVHVSHSTVSVAMAEELKREHGKRGQAFISAPVFGRPEAAQAKKLFVVVSGDPAVIEKVKPVLDAIGQGVTVIGNDPVQANVAKISGNFLIAAAMEAMGEAVALVGRYGVDPVQYMEFLTSTLFAAPVYKNYGMKIAKQEYVPVGFKAPLGLKDAKLMIAAGEGKYVPLPLASLIHDQMITAIAHFGEDVDWSVIAKVSAEHAGLK</sequence>
<dbReference type="HOGENOM" id="CLU_035117_0_1_0"/>
<dbReference type="GO" id="GO:0050661">
    <property type="term" value="F:NADP binding"/>
    <property type="evidence" value="ECO:0007669"/>
    <property type="project" value="InterPro"/>
</dbReference>
<dbReference type="EMBL" id="CP000360">
    <property type="protein sequence ID" value="ABF41601.1"/>
    <property type="molecule type" value="Genomic_DNA"/>
</dbReference>
<evidence type="ECO:0000259" key="4">
    <source>
        <dbReference type="Pfam" id="PF03446"/>
    </source>
</evidence>
<dbReference type="InterPro" id="IPR051265">
    <property type="entry name" value="HIBADH-related_NP60_sf"/>
</dbReference>
<evidence type="ECO:0000313" key="7">
    <source>
        <dbReference type="Proteomes" id="UP000002432"/>
    </source>
</evidence>
<organism evidence="6 7">
    <name type="scientific">Koribacter versatilis (strain Ellin345)</name>
    <dbReference type="NCBI Taxonomy" id="204669"/>
    <lineage>
        <taxon>Bacteria</taxon>
        <taxon>Pseudomonadati</taxon>
        <taxon>Acidobacteriota</taxon>
        <taxon>Terriglobia</taxon>
        <taxon>Terriglobales</taxon>
        <taxon>Candidatus Korobacteraceae</taxon>
        <taxon>Candidatus Korobacter</taxon>
    </lineage>
</organism>
<dbReference type="GO" id="GO:0051287">
    <property type="term" value="F:NAD binding"/>
    <property type="evidence" value="ECO:0007669"/>
    <property type="project" value="InterPro"/>
</dbReference>
<dbReference type="SUPFAM" id="SSF48179">
    <property type="entry name" value="6-phosphogluconate dehydrogenase C-terminal domain-like"/>
    <property type="match status" value="1"/>
</dbReference>
<dbReference type="InterPro" id="IPR002204">
    <property type="entry name" value="3-OH-isobutyrate_DH-rel_CS"/>
</dbReference>
<evidence type="ECO:0000256" key="1">
    <source>
        <dbReference type="ARBA" id="ARBA00023002"/>
    </source>
</evidence>
<name>Q1INE9_KORVE</name>
<dbReference type="InterPro" id="IPR013328">
    <property type="entry name" value="6PGD_dom2"/>
</dbReference>
<keyword evidence="1" id="KW-0560">Oxidoreductase</keyword>
<dbReference type="PIRSF" id="PIRSF000103">
    <property type="entry name" value="HIBADH"/>
    <property type="match status" value="1"/>
</dbReference>
<feature type="domain" description="6-phosphogluconate dehydrogenase NADP-binding" evidence="4">
    <location>
        <begin position="24"/>
        <end position="181"/>
    </location>
</feature>
<dbReference type="InterPro" id="IPR036291">
    <property type="entry name" value="NAD(P)-bd_dom_sf"/>
</dbReference>
<reference evidence="6 7" key="1">
    <citation type="journal article" date="2009" name="Appl. Environ. Microbiol.">
        <title>Three genomes from the phylum Acidobacteria provide insight into the lifestyles of these microorganisms in soils.</title>
        <authorList>
            <person name="Ward N.L."/>
            <person name="Challacombe J.F."/>
            <person name="Janssen P.H."/>
            <person name="Henrissat B."/>
            <person name="Coutinho P.M."/>
            <person name="Wu M."/>
            <person name="Xie G."/>
            <person name="Haft D.H."/>
            <person name="Sait M."/>
            <person name="Badger J."/>
            <person name="Barabote R.D."/>
            <person name="Bradley B."/>
            <person name="Brettin T.S."/>
            <person name="Brinkac L.M."/>
            <person name="Bruce D."/>
            <person name="Creasy T."/>
            <person name="Daugherty S.C."/>
            <person name="Davidsen T.M."/>
            <person name="DeBoy R.T."/>
            <person name="Detter J.C."/>
            <person name="Dodson R.J."/>
            <person name="Durkin A.S."/>
            <person name="Ganapathy A."/>
            <person name="Gwinn-Giglio M."/>
            <person name="Han C.S."/>
            <person name="Khouri H."/>
            <person name="Kiss H."/>
            <person name="Kothari S.P."/>
            <person name="Madupu R."/>
            <person name="Nelson K.E."/>
            <person name="Nelson W.C."/>
            <person name="Paulsen I."/>
            <person name="Penn K."/>
            <person name="Ren Q."/>
            <person name="Rosovitz M.J."/>
            <person name="Selengut J.D."/>
            <person name="Shrivastava S."/>
            <person name="Sullivan S.A."/>
            <person name="Tapia R."/>
            <person name="Thompson L.S."/>
            <person name="Watkins K.L."/>
            <person name="Yang Q."/>
            <person name="Yu C."/>
            <person name="Zafar N."/>
            <person name="Zhou L."/>
            <person name="Kuske C.R."/>
        </authorList>
    </citation>
    <scope>NUCLEOTIDE SEQUENCE [LARGE SCALE GENOMIC DNA]</scope>
    <source>
        <strain evidence="6 7">Ellin345</strain>
    </source>
</reference>
<dbReference type="Proteomes" id="UP000002432">
    <property type="component" value="Chromosome"/>
</dbReference>
<dbReference type="KEGG" id="aba:Acid345_2600"/>